<evidence type="ECO:0000313" key="7">
    <source>
        <dbReference type="WBParaSite" id="MBELARI_LOCUS5390"/>
    </source>
</evidence>
<dbReference type="Gene3D" id="1.20.5.1500">
    <property type="match status" value="1"/>
</dbReference>
<name>A0AAF3FER3_9BILA</name>
<evidence type="ECO:0000313" key="6">
    <source>
        <dbReference type="Proteomes" id="UP000887575"/>
    </source>
</evidence>
<dbReference type="InterPro" id="IPR037231">
    <property type="entry name" value="NAP-like_sf"/>
</dbReference>
<sequence>MPANGDLGQLLQMGDDSDPCAEFLKELPKDIKRRICALKKLQLQSLEVESEFFQRVHQLEKEFESKFNKLYDLRRKVVTGEKEPTDEEANAPLLHGATPEELAALNETAPETSDKKGVPNFWSHVFENCETISEMIQEHDKDILNYLIDVTTTVETAPEEGFSLAFYFAANPYFKNSVLTKRYFLQMKPEEDNPFEFDGPSVIRTTGDQIQWEDGKDLTKKIIKKKSKKGANAGKFLTKTIKADSFFNFFDPPACDHDHQNEDDDDLEEERELLRADFELGQLMRSVVIPRAVLFYTGEQTDDDFFDDADFEDDDDMEDEDDD</sequence>
<comment type="subcellular location">
    <subcellularLocation>
        <location evidence="1">Nucleus</location>
    </subcellularLocation>
</comment>
<organism evidence="6 7">
    <name type="scientific">Mesorhabditis belari</name>
    <dbReference type="NCBI Taxonomy" id="2138241"/>
    <lineage>
        <taxon>Eukaryota</taxon>
        <taxon>Metazoa</taxon>
        <taxon>Ecdysozoa</taxon>
        <taxon>Nematoda</taxon>
        <taxon>Chromadorea</taxon>
        <taxon>Rhabditida</taxon>
        <taxon>Rhabditina</taxon>
        <taxon>Rhabditomorpha</taxon>
        <taxon>Rhabditoidea</taxon>
        <taxon>Rhabditidae</taxon>
        <taxon>Mesorhabditinae</taxon>
        <taxon>Mesorhabditis</taxon>
    </lineage>
</organism>
<comment type="similarity">
    <text evidence="2 4">Belongs to the nucleosome assembly protein (NAP) family.</text>
</comment>
<keyword evidence="6" id="KW-1185">Reference proteome</keyword>
<accession>A0AAF3FER3</accession>
<protein>
    <submittedName>
        <fullName evidence="7">Uncharacterized protein</fullName>
    </submittedName>
</protein>
<dbReference type="GO" id="GO:0005634">
    <property type="term" value="C:nucleus"/>
    <property type="evidence" value="ECO:0007669"/>
    <property type="project" value="UniProtKB-SubCell"/>
</dbReference>
<evidence type="ECO:0000256" key="3">
    <source>
        <dbReference type="ARBA" id="ARBA00023242"/>
    </source>
</evidence>
<evidence type="ECO:0000256" key="2">
    <source>
        <dbReference type="ARBA" id="ARBA00009947"/>
    </source>
</evidence>
<reference evidence="7" key="1">
    <citation type="submission" date="2024-02" db="UniProtKB">
        <authorList>
            <consortium name="WormBaseParasite"/>
        </authorList>
    </citation>
    <scope>IDENTIFICATION</scope>
</reference>
<dbReference type="SUPFAM" id="SSF143113">
    <property type="entry name" value="NAP-like"/>
    <property type="match status" value="1"/>
</dbReference>
<evidence type="ECO:0000256" key="5">
    <source>
        <dbReference type="SAM" id="MobiDB-lite"/>
    </source>
</evidence>
<dbReference type="Proteomes" id="UP000887575">
    <property type="component" value="Unassembled WGS sequence"/>
</dbReference>
<evidence type="ECO:0000256" key="4">
    <source>
        <dbReference type="RuleBase" id="RU003876"/>
    </source>
</evidence>
<feature type="region of interest" description="Disordered" evidence="5">
    <location>
        <begin position="302"/>
        <end position="323"/>
    </location>
</feature>
<dbReference type="FunFam" id="3.30.1120.90:FF:000005">
    <property type="entry name" value="Nucleosome assembly protein11"/>
    <property type="match status" value="1"/>
</dbReference>
<keyword evidence="3" id="KW-0539">Nucleus</keyword>
<dbReference type="PANTHER" id="PTHR11875">
    <property type="entry name" value="TESTIS-SPECIFIC Y-ENCODED PROTEIN"/>
    <property type="match status" value="1"/>
</dbReference>
<dbReference type="Gene3D" id="3.30.1120.90">
    <property type="entry name" value="Nucleosome assembly protein"/>
    <property type="match status" value="1"/>
</dbReference>
<dbReference type="WBParaSite" id="MBELARI_LOCUS5390">
    <property type="protein sequence ID" value="MBELARI_LOCUS5390"/>
    <property type="gene ID" value="MBELARI_LOCUS5390"/>
</dbReference>
<dbReference type="InterPro" id="IPR002164">
    <property type="entry name" value="NAP_family"/>
</dbReference>
<evidence type="ECO:0000256" key="1">
    <source>
        <dbReference type="ARBA" id="ARBA00004123"/>
    </source>
</evidence>
<proteinExistence type="inferred from homology"/>
<dbReference type="GO" id="GO:0006334">
    <property type="term" value="P:nucleosome assembly"/>
    <property type="evidence" value="ECO:0007669"/>
    <property type="project" value="InterPro"/>
</dbReference>
<dbReference type="AlphaFoldDB" id="A0AAF3FER3"/>
<dbReference type="Pfam" id="PF00956">
    <property type="entry name" value="NAP"/>
    <property type="match status" value="1"/>
</dbReference>